<dbReference type="PANTHER" id="PTHR46268:SF15">
    <property type="entry name" value="UNIVERSAL STRESS PROTEIN HP_0031"/>
    <property type="match status" value="1"/>
</dbReference>
<name>A0A841M5X3_9HYPH</name>
<sequence length="147" mass="15976">MFKHILVAADGSETSNKSIKYAVELAKQHKCELTVLTVTIPYSLSSFSVAWQNAPLDSDDYDKSIEEAATQILEEAREIAAVSGVVMATRHISEVSAATAIVDTADQLDCDLIIMASHGRRGVVRKLLGSQTNEVLQMSPIPVLVYK</sequence>
<dbReference type="GO" id="GO:0005737">
    <property type="term" value="C:cytoplasm"/>
    <property type="evidence" value="ECO:0007669"/>
    <property type="project" value="UniProtKB-SubCell"/>
</dbReference>
<dbReference type="Pfam" id="PF00582">
    <property type="entry name" value="Usp"/>
    <property type="match status" value="1"/>
</dbReference>
<keyword evidence="5" id="KW-1185">Reference proteome</keyword>
<evidence type="ECO:0000259" key="3">
    <source>
        <dbReference type="Pfam" id="PF00582"/>
    </source>
</evidence>
<comment type="similarity">
    <text evidence="1 2">Belongs to the universal stress protein A family.</text>
</comment>
<reference evidence="4 5" key="1">
    <citation type="submission" date="2020-08" db="EMBL/GenBank/DDBJ databases">
        <title>Genomic Encyclopedia of Type Strains, Phase IV (KMG-IV): sequencing the most valuable type-strain genomes for metagenomic binning, comparative biology and taxonomic classification.</title>
        <authorList>
            <person name="Goeker M."/>
        </authorList>
    </citation>
    <scope>NUCLEOTIDE SEQUENCE [LARGE SCALE GENOMIC DNA]</scope>
    <source>
        <strain evidence="4 5">DSM 22336</strain>
    </source>
</reference>
<dbReference type="CDD" id="cd00293">
    <property type="entry name" value="USP-like"/>
    <property type="match status" value="1"/>
</dbReference>
<dbReference type="Gene3D" id="3.40.50.620">
    <property type="entry name" value="HUPs"/>
    <property type="match status" value="1"/>
</dbReference>
<dbReference type="EMBL" id="JACIIU010000010">
    <property type="protein sequence ID" value="MBB6261671.1"/>
    <property type="molecule type" value="Genomic_DNA"/>
</dbReference>
<dbReference type="PRINTS" id="PR01438">
    <property type="entry name" value="UNVRSLSTRESS"/>
</dbReference>
<dbReference type="InterPro" id="IPR006015">
    <property type="entry name" value="Universal_stress_UspA"/>
</dbReference>
<organism evidence="4 5">
    <name type="scientific">Paenochrobactrum gallinarii</name>
    <dbReference type="NCBI Taxonomy" id="643673"/>
    <lineage>
        <taxon>Bacteria</taxon>
        <taxon>Pseudomonadati</taxon>
        <taxon>Pseudomonadota</taxon>
        <taxon>Alphaproteobacteria</taxon>
        <taxon>Hyphomicrobiales</taxon>
        <taxon>Brucellaceae</taxon>
        <taxon>Paenochrobactrum</taxon>
    </lineage>
</organism>
<keyword evidence="2" id="KW-0963">Cytoplasm</keyword>
<evidence type="ECO:0000256" key="2">
    <source>
        <dbReference type="PIRNR" id="PIRNR006276"/>
    </source>
</evidence>
<comment type="caution">
    <text evidence="4">The sequence shown here is derived from an EMBL/GenBank/DDBJ whole genome shotgun (WGS) entry which is preliminary data.</text>
</comment>
<comment type="subcellular location">
    <subcellularLocation>
        <location evidence="2">Cytoplasm</location>
    </subcellularLocation>
</comment>
<protein>
    <recommendedName>
        <fullName evidence="2">Universal stress protein</fullName>
    </recommendedName>
</protein>
<dbReference type="InterPro" id="IPR014729">
    <property type="entry name" value="Rossmann-like_a/b/a_fold"/>
</dbReference>
<dbReference type="InterPro" id="IPR006016">
    <property type="entry name" value="UspA"/>
</dbReference>
<accession>A0A841M5X3</accession>
<evidence type="ECO:0000313" key="4">
    <source>
        <dbReference type="EMBL" id="MBB6261671.1"/>
    </source>
</evidence>
<dbReference type="PIRSF" id="PIRSF006276">
    <property type="entry name" value="UspA"/>
    <property type="match status" value="1"/>
</dbReference>
<gene>
    <name evidence="4" type="ORF">FHS77_002230</name>
</gene>
<dbReference type="SUPFAM" id="SSF52402">
    <property type="entry name" value="Adenine nucleotide alpha hydrolases-like"/>
    <property type="match status" value="1"/>
</dbReference>
<evidence type="ECO:0000256" key="1">
    <source>
        <dbReference type="ARBA" id="ARBA00008791"/>
    </source>
</evidence>
<dbReference type="Proteomes" id="UP000555393">
    <property type="component" value="Unassembled WGS sequence"/>
</dbReference>
<proteinExistence type="inferred from homology"/>
<dbReference type="RefSeq" id="WP_184223218.1">
    <property type="nucleotide sequence ID" value="NZ_JACIIU010000010.1"/>
</dbReference>
<evidence type="ECO:0000313" key="5">
    <source>
        <dbReference type="Proteomes" id="UP000555393"/>
    </source>
</evidence>
<dbReference type="PANTHER" id="PTHR46268">
    <property type="entry name" value="STRESS RESPONSE PROTEIN NHAX"/>
    <property type="match status" value="1"/>
</dbReference>
<dbReference type="AlphaFoldDB" id="A0A841M5X3"/>
<feature type="domain" description="UspA" evidence="3">
    <location>
        <begin position="1"/>
        <end position="147"/>
    </location>
</feature>